<dbReference type="Gene3D" id="1.10.10.10">
    <property type="entry name" value="Winged helix-like DNA-binding domain superfamily/Winged helix DNA-binding domain"/>
    <property type="match status" value="1"/>
</dbReference>
<dbReference type="AlphaFoldDB" id="A0A177E8T2"/>
<dbReference type="InterPro" id="IPR011006">
    <property type="entry name" value="CheY-like_superfamily"/>
</dbReference>
<dbReference type="PANTHER" id="PTHR43228">
    <property type="entry name" value="TWO-COMPONENT RESPONSE REGULATOR"/>
    <property type="match status" value="1"/>
</dbReference>
<sequence length="206" mass="23513">MSELKEKTKVLVAEDDYYFSSSLLEALKRRGYEPLGPAQTGKEAVELARLLKPDIIIMDIRMPEMDGLEAAYQINQMGFVPIIILTAYTDPDFLSKACKAKVLGYLLKPISIDELVSSIEVALNIGKEINFRETEIKNLREELGARKIIERAKGFLMDAYNMKEGEAMRFMQQEARRRRMKLKDIAQVIIEIGEDLLKQAQNNPLK</sequence>
<dbReference type="SUPFAM" id="SSF52172">
    <property type="entry name" value="CheY-like"/>
    <property type="match status" value="1"/>
</dbReference>
<dbReference type="PROSITE" id="PS50921">
    <property type="entry name" value="ANTAR"/>
    <property type="match status" value="1"/>
</dbReference>
<evidence type="ECO:0000313" key="5">
    <source>
        <dbReference type="Proteomes" id="UP000076964"/>
    </source>
</evidence>
<keyword evidence="5" id="KW-1185">Reference proteome</keyword>
<comment type="caution">
    <text evidence="4">The sequence shown here is derived from an EMBL/GenBank/DDBJ whole genome shotgun (WGS) entry which is preliminary data.</text>
</comment>
<dbReference type="InterPro" id="IPR052048">
    <property type="entry name" value="ST_Response_Regulator"/>
</dbReference>
<dbReference type="InterPro" id="IPR036388">
    <property type="entry name" value="WH-like_DNA-bd_sf"/>
</dbReference>
<dbReference type="InterPro" id="IPR005561">
    <property type="entry name" value="ANTAR"/>
</dbReference>
<dbReference type="Proteomes" id="UP000076964">
    <property type="component" value="Unassembled WGS sequence"/>
</dbReference>
<proteinExistence type="predicted"/>
<evidence type="ECO:0008006" key="6">
    <source>
        <dbReference type="Google" id="ProtNLM"/>
    </source>
</evidence>
<dbReference type="OrthoDB" id="9808843at2"/>
<evidence type="ECO:0000256" key="1">
    <source>
        <dbReference type="PROSITE-ProRule" id="PRU00169"/>
    </source>
</evidence>
<reference evidence="4 5" key="1">
    <citation type="submission" date="2016-02" db="EMBL/GenBank/DDBJ databases">
        <title>Draft genome sequence of Thermodesulfatator sp. S606.</title>
        <authorList>
            <person name="Lai Q."/>
            <person name="Cao J."/>
            <person name="Dupont S."/>
            <person name="Shao Z."/>
            <person name="Jebbar M."/>
            <person name="Alain K."/>
        </authorList>
    </citation>
    <scope>NUCLEOTIDE SEQUENCE [LARGE SCALE GENOMIC DNA]</scope>
    <source>
        <strain evidence="4 5">S606</strain>
    </source>
</reference>
<dbReference type="PIRSF" id="PIRSF036382">
    <property type="entry name" value="RR_antiterm"/>
    <property type="match status" value="1"/>
</dbReference>
<evidence type="ECO:0000259" key="3">
    <source>
        <dbReference type="PROSITE" id="PS50921"/>
    </source>
</evidence>
<accession>A0A177E8T2</accession>
<feature type="domain" description="Response regulatory" evidence="2">
    <location>
        <begin position="9"/>
        <end position="123"/>
    </location>
</feature>
<gene>
    <name evidence="4" type="ORF">TH606_05990</name>
</gene>
<dbReference type="EMBL" id="LSFI01000024">
    <property type="protein sequence ID" value="OAG27622.1"/>
    <property type="molecule type" value="Genomic_DNA"/>
</dbReference>
<dbReference type="STRING" id="1795632.TH606_05990"/>
<dbReference type="GO" id="GO:0003723">
    <property type="term" value="F:RNA binding"/>
    <property type="evidence" value="ECO:0007669"/>
    <property type="project" value="InterPro"/>
</dbReference>
<dbReference type="PANTHER" id="PTHR43228:SF6">
    <property type="entry name" value="RESPONSE REGULATOR RECEIVER"/>
    <property type="match status" value="1"/>
</dbReference>
<dbReference type="Gene3D" id="3.40.50.2300">
    <property type="match status" value="1"/>
</dbReference>
<dbReference type="Pfam" id="PF03861">
    <property type="entry name" value="ANTAR"/>
    <property type="match status" value="1"/>
</dbReference>
<dbReference type="SMART" id="SM01012">
    <property type="entry name" value="ANTAR"/>
    <property type="match status" value="1"/>
</dbReference>
<evidence type="ECO:0000313" key="4">
    <source>
        <dbReference type="EMBL" id="OAG27622.1"/>
    </source>
</evidence>
<dbReference type="InterPro" id="IPR008327">
    <property type="entry name" value="Sig_transdc_resp-reg_antiterm"/>
</dbReference>
<dbReference type="PROSITE" id="PS50110">
    <property type="entry name" value="RESPONSE_REGULATORY"/>
    <property type="match status" value="1"/>
</dbReference>
<dbReference type="RefSeq" id="WP_068542014.1">
    <property type="nucleotide sequence ID" value="NZ_LSFI01000024.1"/>
</dbReference>
<protein>
    <recommendedName>
        <fullName evidence="6">Fis family transcriptional regulator</fullName>
    </recommendedName>
</protein>
<evidence type="ECO:0000259" key="2">
    <source>
        <dbReference type="PROSITE" id="PS50110"/>
    </source>
</evidence>
<name>A0A177E8T2_9BACT</name>
<keyword evidence="1" id="KW-0597">Phosphoprotein</keyword>
<dbReference type="GO" id="GO:0000160">
    <property type="term" value="P:phosphorelay signal transduction system"/>
    <property type="evidence" value="ECO:0007669"/>
    <property type="project" value="InterPro"/>
</dbReference>
<dbReference type="InterPro" id="IPR001789">
    <property type="entry name" value="Sig_transdc_resp-reg_receiver"/>
</dbReference>
<dbReference type="SMART" id="SM00448">
    <property type="entry name" value="REC"/>
    <property type="match status" value="1"/>
</dbReference>
<organism evidence="4 5">
    <name type="scientific">Thermodesulfatator autotrophicus</name>
    <dbReference type="NCBI Taxonomy" id="1795632"/>
    <lineage>
        <taxon>Bacteria</taxon>
        <taxon>Pseudomonadati</taxon>
        <taxon>Thermodesulfobacteriota</taxon>
        <taxon>Thermodesulfobacteria</taxon>
        <taxon>Thermodesulfobacteriales</taxon>
        <taxon>Thermodesulfatatoraceae</taxon>
        <taxon>Thermodesulfatator</taxon>
    </lineage>
</organism>
<feature type="domain" description="ANTAR" evidence="3">
    <location>
        <begin position="129"/>
        <end position="190"/>
    </location>
</feature>
<dbReference type="Pfam" id="PF00072">
    <property type="entry name" value="Response_reg"/>
    <property type="match status" value="1"/>
</dbReference>
<feature type="modified residue" description="4-aspartylphosphate" evidence="1">
    <location>
        <position position="59"/>
    </location>
</feature>